<dbReference type="PANTHER" id="PTHR30572:SF4">
    <property type="entry name" value="ABC TRANSPORTER PERMEASE YTRF"/>
    <property type="match status" value="1"/>
</dbReference>
<keyword evidence="4 7" id="KW-1133">Transmembrane helix</keyword>
<evidence type="ECO:0000256" key="1">
    <source>
        <dbReference type="ARBA" id="ARBA00004651"/>
    </source>
</evidence>
<evidence type="ECO:0000256" key="6">
    <source>
        <dbReference type="ARBA" id="ARBA00038076"/>
    </source>
</evidence>
<evidence type="ECO:0000259" key="9">
    <source>
        <dbReference type="Pfam" id="PF12704"/>
    </source>
</evidence>
<proteinExistence type="inferred from homology"/>
<evidence type="ECO:0000256" key="5">
    <source>
        <dbReference type="ARBA" id="ARBA00023136"/>
    </source>
</evidence>
<protein>
    <submittedName>
        <fullName evidence="10">ABC transporter permease</fullName>
    </submittedName>
</protein>
<dbReference type="InterPro" id="IPR050250">
    <property type="entry name" value="Macrolide_Exporter_MacB"/>
</dbReference>
<keyword evidence="11" id="KW-1185">Reference proteome</keyword>
<accession>A0A3G9IX24</accession>
<feature type="transmembrane region" description="Helical" evidence="7">
    <location>
        <begin position="280"/>
        <end position="305"/>
    </location>
</feature>
<evidence type="ECO:0000313" key="10">
    <source>
        <dbReference type="EMBL" id="BBH16923.1"/>
    </source>
</evidence>
<dbReference type="AlphaFoldDB" id="A0A3G9IX24"/>
<dbReference type="PANTHER" id="PTHR30572">
    <property type="entry name" value="MEMBRANE COMPONENT OF TRANSPORTER-RELATED"/>
    <property type="match status" value="1"/>
</dbReference>
<dbReference type="KEGG" id="nbe:Back2_12100"/>
<feature type="domain" description="ABC3 transporter permease C-terminal" evidence="8">
    <location>
        <begin position="282"/>
        <end position="396"/>
    </location>
</feature>
<dbReference type="Pfam" id="PF12704">
    <property type="entry name" value="MacB_PCD"/>
    <property type="match status" value="1"/>
</dbReference>
<dbReference type="InterPro" id="IPR003838">
    <property type="entry name" value="ABC3_permease_C"/>
</dbReference>
<keyword evidence="2" id="KW-1003">Cell membrane</keyword>
<feature type="domain" description="MacB-like periplasmic core" evidence="9">
    <location>
        <begin position="35"/>
        <end position="242"/>
    </location>
</feature>
<feature type="transmembrane region" description="Helical" evidence="7">
    <location>
        <begin position="334"/>
        <end position="356"/>
    </location>
</feature>
<evidence type="ECO:0000313" key="11">
    <source>
        <dbReference type="Proteomes" id="UP000271573"/>
    </source>
</evidence>
<keyword evidence="5 7" id="KW-0472">Membrane</keyword>
<keyword evidence="3 7" id="KW-0812">Transmembrane</keyword>
<dbReference type="RefSeq" id="WP_125567682.1">
    <property type="nucleotide sequence ID" value="NZ_AP019307.1"/>
</dbReference>
<dbReference type="Proteomes" id="UP000271573">
    <property type="component" value="Chromosome"/>
</dbReference>
<dbReference type="GO" id="GO:0022857">
    <property type="term" value="F:transmembrane transporter activity"/>
    <property type="evidence" value="ECO:0007669"/>
    <property type="project" value="TreeGrafter"/>
</dbReference>
<organism evidence="10 11">
    <name type="scientific">Nocardioides baekrokdamisoli</name>
    <dbReference type="NCBI Taxonomy" id="1804624"/>
    <lineage>
        <taxon>Bacteria</taxon>
        <taxon>Bacillati</taxon>
        <taxon>Actinomycetota</taxon>
        <taxon>Actinomycetes</taxon>
        <taxon>Propionibacteriales</taxon>
        <taxon>Nocardioidaceae</taxon>
        <taxon>Nocardioides</taxon>
    </lineage>
</organism>
<dbReference type="GO" id="GO:0005886">
    <property type="term" value="C:plasma membrane"/>
    <property type="evidence" value="ECO:0007669"/>
    <property type="project" value="UniProtKB-SubCell"/>
</dbReference>
<evidence type="ECO:0000256" key="7">
    <source>
        <dbReference type="SAM" id="Phobius"/>
    </source>
</evidence>
<gene>
    <name evidence="10" type="ORF">Back2_12100</name>
</gene>
<evidence type="ECO:0000256" key="4">
    <source>
        <dbReference type="ARBA" id="ARBA00022989"/>
    </source>
</evidence>
<name>A0A3G9IX24_9ACTN</name>
<feature type="transmembrane region" description="Helical" evidence="7">
    <location>
        <begin position="34"/>
        <end position="54"/>
    </location>
</feature>
<comment type="similarity">
    <text evidence="6">Belongs to the ABC-4 integral membrane protein family.</text>
</comment>
<dbReference type="EMBL" id="AP019307">
    <property type="protein sequence ID" value="BBH16923.1"/>
    <property type="molecule type" value="Genomic_DNA"/>
</dbReference>
<dbReference type="Pfam" id="PF02687">
    <property type="entry name" value="FtsX"/>
    <property type="match status" value="1"/>
</dbReference>
<dbReference type="OrthoDB" id="9780560at2"/>
<evidence type="ECO:0000256" key="2">
    <source>
        <dbReference type="ARBA" id="ARBA00022475"/>
    </source>
</evidence>
<dbReference type="InterPro" id="IPR025857">
    <property type="entry name" value="MacB_PCD"/>
</dbReference>
<evidence type="ECO:0000256" key="3">
    <source>
        <dbReference type="ARBA" id="ARBA00022692"/>
    </source>
</evidence>
<comment type="subcellular location">
    <subcellularLocation>
        <location evidence="1">Cell membrane</location>
        <topology evidence="1">Multi-pass membrane protein</topology>
    </subcellularLocation>
</comment>
<evidence type="ECO:0000259" key="8">
    <source>
        <dbReference type="Pfam" id="PF02687"/>
    </source>
</evidence>
<feature type="transmembrane region" description="Helical" evidence="7">
    <location>
        <begin position="368"/>
        <end position="389"/>
    </location>
</feature>
<sequence length="404" mass="40583">MSRSGRAESPSAVLRTNDLVRIALRGAVGRPLRAVLSILGIAIGVAALVTIVGISDANRAHLNAQLAALGPDLLSVSPGQTLDGKTVPLPETAPAMISRIAPVTKVAAIGTTKATVYRTSLVPPGQTGGLSVAATTTNLAAALTTHLVSGRWLAGGSAPLPEVVLGATAAQRLGIGAAYQGARVYISGHYYAVVGILAPIPLAPEVDSSVLVSWNTASALLGFDGHPTTIYVRSHESAVSEVRAVLAATATPAQPGGVSISRPSDVLAAKAATDSALNSLIIVLAAIALLVGGIGVANTMIVAVLERRQEIGLRRALGARKFHITTQFLTEASILALIGGCVGAALGAAAAAGVAIERGWPVVLPWTPLLGSLATTAFIGLAAGLYPAVKAARQQPTSALTGSG</sequence>
<reference evidence="10 11" key="1">
    <citation type="submission" date="2018-11" db="EMBL/GenBank/DDBJ databases">
        <title>Complete genome sequence of Nocardioides baekrokdamisoli strain KCTC 39748.</title>
        <authorList>
            <person name="Kang S.W."/>
            <person name="Lee K.C."/>
            <person name="Kim K.K."/>
            <person name="Kim J.S."/>
            <person name="Kim D.S."/>
            <person name="Ko S.H."/>
            <person name="Yang S.H."/>
            <person name="Shin Y.K."/>
            <person name="Lee J.S."/>
        </authorList>
    </citation>
    <scope>NUCLEOTIDE SEQUENCE [LARGE SCALE GENOMIC DNA]</scope>
    <source>
        <strain evidence="10 11">KCTC 39748</strain>
    </source>
</reference>